<feature type="region of interest" description="Disordered" evidence="2">
    <location>
        <begin position="234"/>
        <end position="259"/>
    </location>
</feature>
<dbReference type="InterPro" id="IPR051254">
    <property type="entry name" value="PPP1R15"/>
</dbReference>
<name>A0AAD9DJR5_9TELE</name>
<feature type="compositionally biased region" description="Polar residues" evidence="2">
    <location>
        <begin position="239"/>
        <end position="255"/>
    </location>
</feature>
<reference evidence="4" key="1">
    <citation type="submission" date="2023-03" db="EMBL/GenBank/DDBJ databases">
        <title>Electrophorus voltai genome.</title>
        <authorList>
            <person name="Bian C."/>
        </authorList>
    </citation>
    <scope>NUCLEOTIDE SEQUENCE</scope>
    <source>
        <strain evidence="4">CB-2022</strain>
        <tissue evidence="4">Muscle</tissue>
    </source>
</reference>
<evidence type="ECO:0000256" key="1">
    <source>
        <dbReference type="ARBA" id="ARBA00010161"/>
    </source>
</evidence>
<comment type="caution">
    <text evidence="4">The sequence shown here is derived from an EMBL/GenBank/DDBJ whole genome shotgun (WGS) entry which is preliminary data.</text>
</comment>
<comment type="similarity">
    <text evidence="1">Belongs to the PPP1R15 family.</text>
</comment>
<evidence type="ECO:0000259" key="3">
    <source>
        <dbReference type="Pfam" id="PF10488"/>
    </source>
</evidence>
<dbReference type="InterPro" id="IPR019523">
    <property type="entry name" value="Prot_Pase1_reg-su15A/B_C"/>
</dbReference>
<dbReference type="PANTHER" id="PTHR16489">
    <property type="entry name" value="GH11727P"/>
    <property type="match status" value="1"/>
</dbReference>
<dbReference type="GO" id="GO:0005783">
    <property type="term" value="C:endoplasmic reticulum"/>
    <property type="evidence" value="ECO:0007669"/>
    <property type="project" value="TreeGrafter"/>
</dbReference>
<dbReference type="EMBL" id="JAROKS010000026">
    <property type="protein sequence ID" value="KAK1785070.1"/>
    <property type="molecule type" value="Genomic_DNA"/>
</dbReference>
<gene>
    <name evidence="4" type="ORF">P4O66_018496</name>
</gene>
<dbReference type="GO" id="GO:0019888">
    <property type="term" value="F:protein phosphatase regulator activity"/>
    <property type="evidence" value="ECO:0007669"/>
    <property type="project" value="TreeGrafter"/>
</dbReference>
<dbReference type="GO" id="GO:0034976">
    <property type="term" value="P:response to endoplasmic reticulum stress"/>
    <property type="evidence" value="ECO:0007669"/>
    <property type="project" value="TreeGrafter"/>
</dbReference>
<feature type="domain" description="Protein phosphatase 1 regulatory subunit 15A/B C-terminal" evidence="3">
    <location>
        <begin position="315"/>
        <end position="499"/>
    </location>
</feature>
<evidence type="ECO:0000256" key="2">
    <source>
        <dbReference type="SAM" id="MobiDB-lite"/>
    </source>
</evidence>
<protein>
    <recommendedName>
        <fullName evidence="3">Protein phosphatase 1 regulatory subunit 15A/B C-terminal domain-containing protein</fullName>
    </recommendedName>
</protein>
<evidence type="ECO:0000313" key="4">
    <source>
        <dbReference type="EMBL" id="KAK1785070.1"/>
    </source>
</evidence>
<sequence>MWYDESTFTFQSDGRIRMETVTSSARSRERTAMQRFGDGGMMLLPWTKQILGVLWEHLRLLVQLICYSLMTVFQMFRFEVHLRITDDNGEHIQHMTTGSGDTTDSFLSLFDNKNVMVAGQNPLSNPFDLNSHSRSVLSSLVNDELCCSLVDDFVSRATECLSENDDLYIGEHCSWNHGFDWNLLTGSERRYTEDMCPVPFSACVSSLYQKDIEKHDDSCTELYCNFSSSPIEDRRQELGGQSSDSEISWGGSDSSCVEGDKEESDRLWDLLTRSTDPYHPLHFTACISSGIAGQQRGFRASQKSPVYTTSQTSVSSCSDAGEQGNTGAFSSEDEEEALWKSLSLDDDPYHPLNFRAPLHSLAVNGTHGHADEPDCRKQSKITRDSTVARGTKPPLLSRVVVSHQCPQLSAEKPSKVPWKRPINKIDEANSKKETASVKKVRFSPVVQVHKMWAWSYALQASRKGPWEEYARDRDRFQRRIMEAEQAIGYCFNLSHRKNVSAYQQRTLNNNHSSIS</sequence>
<proteinExistence type="inferred from homology"/>
<accession>A0AAD9DJR5</accession>
<feature type="compositionally biased region" description="Polar residues" evidence="2">
    <location>
        <begin position="310"/>
        <end position="329"/>
    </location>
</feature>
<dbReference type="AlphaFoldDB" id="A0AAD9DJR5"/>
<dbReference type="Proteomes" id="UP001239994">
    <property type="component" value="Unassembled WGS sequence"/>
</dbReference>
<evidence type="ECO:0000313" key="5">
    <source>
        <dbReference type="Proteomes" id="UP001239994"/>
    </source>
</evidence>
<dbReference type="GO" id="GO:0000164">
    <property type="term" value="C:protein phosphatase type 1 complex"/>
    <property type="evidence" value="ECO:0007669"/>
    <property type="project" value="TreeGrafter"/>
</dbReference>
<dbReference type="Pfam" id="PF10488">
    <property type="entry name" value="PP1c_bdg"/>
    <property type="match status" value="1"/>
</dbReference>
<feature type="region of interest" description="Disordered" evidence="2">
    <location>
        <begin position="310"/>
        <end position="333"/>
    </location>
</feature>
<dbReference type="PANTHER" id="PTHR16489:SF11">
    <property type="entry name" value="PROTEIN PHOSPHATASE 1 REGULATORY SUBUNIT 15B"/>
    <property type="match status" value="1"/>
</dbReference>
<keyword evidence="5" id="KW-1185">Reference proteome</keyword>
<organism evidence="4 5">
    <name type="scientific">Electrophorus voltai</name>
    <dbReference type="NCBI Taxonomy" id="2609070"/>
    <lineage>
        <taxon>Eukaryota</taxon>
        <taxon>Metazoa</taxon>
        <taxon>Chordata</taxon>
        <taxon>Craniata</taxon>
        <taxon>Vertebrata</taxon>
        <taxon>Euteleostomi</taxon>
        <taxon>Actinopterygii</taxon>
        <taxon>Neopterygii</taxon>
        <taxon>Teleostei</taxon>
        <taxon>Ostariophysi</taxon>
        <taxon>Gymnotiformes</taxon>
        <taxon>Gymnotoidei</taxon>
        <taxon>Gymnotidae</taxon>
        <taxon>Electrophorus</taxon>
    </lineage>
</organism>
<dbReference type="GO" id="GO:0051246">
    <property type="term" value="P:regulation of protein metabolic process"/>
    <property type="evidence" value="ECO:0007669"/>
    <property type="project" value="UniProtKB-ARBA"/>
</dbReference>